<dbReference type="OrthoDB" id="6631333at2"/>
<dbReference type="Pfam" id="PF10054">
    <property type="entry name" value="DUF2291"/>
    <property type="match status" value="1"/>
</dbReference>
<proteinExistence type="predicted"/>
<dbReference type="EMBL" id="SLZU01000011">
    <property type="protein sequence ID" value="TCS61518.1"/>
    <property type="molecule type" value="Genomic_DNA"/>
</dbReference>
<keyword evidence="2" id="KW-0449">Lipoprotein</keyword>
<evidence type="ECO:0000313" key="2">
    <source>
        <dbReference type="EMBL" id="TCS61518.1"/>
    </source>
</evidence>
<name>A0A4R3J6Q0_9RHOB</name>
<keyword evidence="1" id="KW-0732">Signal</keyword>
<dbReference type="SUPFAM" id="SSF141318">
    <property type="entry name" value="TM0957-like"/>
    <property type="match status" value="1"/>
</dbReference>
<protein>
    <submittedName>
        <fullName evidence="2">Putative lipoprotein</fullName>
    </submittedName>
</protein>
<feature type="chain" id="PRO_5020380514" evidence="1">
    <location>
        <begin position="20"/>
        <end position="214"/>
    </location>
</feature>
<organism evidence="2 3">
    <name type="scientific">Primorskyibacter sedentarius</name>
    <dbReference type="NCBI Taxonomy" id="745311"/>
    <lineage>
        <taxon>Bacteria</taxon>
        <taxon>Pseudomonadati</taxon>
        <taxon>Pseudomonadota</taxon>
        <taxon>Alphaproteobacteria</taxon>
        <taxon>Rhodobacterales</taxon>
        <taxon>Roseobacteraceae</taxon>
        <taxon>Primorskyibacter</taxon>
    </lineage>
</organism>
<keyword evidence="3" id="KW-1185">Reference proteome</keyword>
<evidence type="ECO:0000256" key="1">
    <source>
        <dbReference type="SAM" id="SignalP"/>
    </source>
</evidence>
<evidence type="ECO:0000313" key="3">
    <source>
        <dbReference type="Proteomes" id="UP000295696"/>
    </source>
</evidence>
<accession>A0A4R3J6Q0</accession>
<dbReference type="PROSITE" id="PS51257">
    <property type="entry name" value="PROKAR_LIPOPROTEIN"/>
    <property type="match status" value="1"/>
</dbReference>
<dbReference type="Proteomes" id="UP000295696">
    <property type="component" value="Unassembled WGS sequence"/>
</dbReference>
<dbReference type="InterPro" id="IPR014582">
    <property type="entry name" value="UCP033535_lipo"/>
</dbReference>
<comment type="caution">
    <text evidence="2">The sequence shown here is derived from an EMBL/GenBank/DDBJ whole genome shotgun (WGS) entry which is preliminary data.</text>
</comment>
<feature type="signal peptide" evidence="1">
    <location>
        <begin position="1"/>
        <end position="19"/>
    </location>
</feature>
<dbReference type="AlphaFoldDB" id="A0A4R3J6Q0"/>
<gene>
    <name evidence="2" type="ORF">EDD52_111116</name>
</gene>
<sequence length="214" mass="22807">MTRRLLFVLSILAALSVTGCKVVFDEDKDASVVPEGPEGDDARNAARLEATFDAELLPLIRDRALPIAELRMLVAQDIDDAGEKHANRGSGQGAAWNFPVTGTGTVTEAKLDTRARSLSLDTDGDKAADVTVQLGPVIRGSALRDAAPFYQFDDFRDQIEFAKLSRALNDRIPDLVSVPEGDLIGMQVAFVGVTPLKSAGDAVVVTPISVTFAP</sequence>
<dbReference type="RefSeq" id="WP_132246452.1">
    <property type="nucleotide sequence ID" value="NZ_SLZU01000011.1"/>
</dbReference>
<dbReference type="InterPro" id="IPR036215">
    <property type="entry name" value="TM0957-like_sf"/>
</dbReference>
<reference evidence="2 3" key="1">
    <citation type="submission" date="2019-03" db="EMBL/GenBank/DDBJ databases">
        <title>Genomic Encyclopedia of Type Strains, Phase IV (KMG-IV): sequencing the most valuable type-strain genomes for metagenomic binning, comparative biology and taxonomic classification.</title>
        <authorList>
            <person name="Goeker M."/>
        </authorList>
    </citation>
    <scope>NUCLEOTIDE SEQUENCE [LARGE SCALE GENOMIC DNA]</scope>
    <source>
        <strain evidence="2 3">DSM 104836</strain>
    </source>
</reference>
<dbReference type="PIRSF" id="PIRSF033535">
    <property type="entry name" value="UCP033535_plp"/>
    <property type="match status" value="1"/>
</dbReference>